<dbReference type="RefSeq" id="XP_014672469.1">
    <property type="nucleotide sequence ID" value="XM_014816983.1"/>
</dbReference>
<proteinExistence type="predicted"/>
<reference evidence="4" key="1">
    <citation type="submission" date="2025-08" db="UniProtKB">
        <authorList>
            <consortium name="RefSeq"/>
        </authorList>
    </citation>
    <scope>IDENTIFICATION</scope>
</reference>
<organism evidence="3 4">
    <name type="scientific">Priapulus caudatus</name>
    <name type="common">Priapulid worm</name>
    <dbReference type="NCBI Taxonomy" id="37621"/>
    <lineage>
        <taxon>Eukaryota</taxon>
        <taxon>Metazoa</taxon>
        <taxon>Ecdysozoa</taxon>
        <taxon>Scalidophora</taxon>
        <taxon>Priapulida</taxon>
        <taxon>Priapulimorpha</taxon>
        <taxon>Priapulimorphida</taxon>
        <taxon>Priapulidae</taxon>
        <taxon>Priapulus</taxon>
    </lineage>
</organism>
<evidence type="ECO:0000256" key="2">
    <source>
        <dbReference type="SAM" id="MobiDB-lite"/>
    </source>
</evidence>
<dbReference type="PANTHER" id="PTHR45999">
    <property type="entry name" value="UNC-13-4A, ISOFORM B"/>
    <property type="match status" value="1"/>
</dbReference>
<keyword evidence="3" id="KW-1185">Reference proteome</keyword>
<name>A0ABM1EJU8_PRICU</name>
<evidence type="ECO:0000313" key="3">
    <source>
        <dbReference type="Proteomes" id="UP000695022"/>
    </source>
</evidence>
<dbReference type="PANTHER" id="PTHR45999:SF4">
    <property type="entry name" value="UNC-13-4A, ISOFORM B"/>
    <property type="match status" value="1"/>
</dbReference>
<evidence type="ECO:0000313" key="4">
    <source>
        <dbReference type="RefSeq" id="XP_014672469.1"/>
    </source>
</evidence>
<dbReference type="GeneID" id="106812961"/>
<dbReference type="Proteomes" id="UP000695022">
    <property type="component" value="Unplaced"/>
</dbReference>
<protein>
    <submittedName>
        <fullName evidence="4">BAI1-associated protein 3-like</fullName>
    </submittedName>
</protein>
<sequence>MPFMMSICRLRHRMADQVVCMWSTGISTVSTIAEKPLRAWNESSQNRKGAVLQRWLDNNNITYANTVQEADGCFFESFTALSWKQENRRLRAQSEDEIESEKPPPEESAAGIKPITHIFSKKEFDLLYVEVLYTIKHKLGTTAGEHSPYVDDLYLYAREAFGLTHEEHSRLLSRASEEKPPILVINCVVAAATDLEAKDPNGFSDPYCMLGVVPGKAIEESAICEQQEQERREAEDKEQKKSGIKRITGSIRSRRSSDRAIGVVRVERRGSGSVYFLGRVRVLSGSLTAKRV</sequence>
<feature type="region of interest" description="Disordered" evidence="2">
    <location>
        <begin position="229"/>
        <end position="251"/>
    </location>
</feature>
<dbReference type="SUPFAM" id="SSF49562">
    <property type="entry name" value="C2 domain (Calcium/lipid-binding domain, CaLB)"/>
    <property type="match status" value="1"/>
</dbReference>
<dbReference type="InterPro" id="IPR052095">
    <property type="entry name" value="UNC-13_domain"/>
</dbReference>
<evidence type="ECO:0000256" key="1">
    <source>
        <dbReference type="ARBA" id="ARBA00022483"/>
    </source>
</evidence>
<feature type="compositionally biased region" description="Basic and acidic residues" evidence="2">
    <location>
        <begin position="229"/>
        <end position="241"/>
    </location>
</feature>
<gene>
    <name evidence="4" type="primary">LOC106812961</name>
</gene>
<keyword evidence="1" id="KW-0268">Exocytosis</keyword>
<dbReference type="InterPro" id="IPR035892">
    <property type="entry name" value="C2_domain_sf"/>
</dbReference>
<accession>A0ABM1EJU8</accession>
<dbReference type="Gene3D" id="2.60.40.150">
    <property type="entry name" value="C2 domain"/>
    <property type="match status" value="1"/>
</dbReference>